<evidence type="ECO:0000313" key="4">
    <source>
        <dbReference type="EMBL" id="HCT59009.1"/>
    </source>
</evidence>
<dbReference type="InterPro" id="IPR049177">
    <property type="entry name" value="MgtC_SapB_SrpB_YhiD_N"/>
</dbReference>
<evidence type="ECO:0000259" key="3">
    <source>
        <dbReference type="Pfam" id="PF13194"/>
    </source>
</evidence>
<reference evidence="4 5" key="1">
    <citation type="journal article" date="2018" name="Nat. Biotechnol.">
        <title>A standardized bacterial taxonomy based on genome phylogeny substantially revises the tree of life.</title>
        <authorList>
            <person name="Parks D.H."/>
            <person name="Chuvochina M."/>
            <person name="Waite D.W."/>
            <person name="Rinke C."/>
            <person name="Skarshewski A."/>
            <person name="Chaumeil P.A."/>
            <person name="Hugenholtz P."/>
        </authorList>
    </citation>
    <scope>NUCLEOTIDE SEQUENCE [LARGE SCALE GENOMIC DNA]</scope>
    <source>
        <strain evidence="4">UBA8844</strain>
    </source>
</reference>
<gene>
    <name evidence="4" type="ORF">DGD08_17550</name>
</gene>
<sequence>MFDLALAFDLLVAALVGLAVGIEREWSGHTQGPDGRFGGARTFALLGAIGGFAGWFLQLGHETAGALLVAGALAFVVVAYFAAMNRPGTSADSTTEVVALLVVGLGVAAGLGHRTVASAAGAVAVLLLAEKSKVQEVLTRVAPNEMRAALQFAVLALVILPLIPGGAFGPYDAFQPRQLWIVVLIFSALNFAGYIARRVIGETRGLAVTGLLGGLVSSTAVTLTFSRRSRDNAGDNASDALALPLALGVVAACTVLVPRVLVISTMLQPAVGLAAMWVLGPAFIVGVALIAFVLWRERGTRPADGAMPAGNPEGVSAGLGENPLGLWSSLQMAVAFQLVLFAIAWVQRTAGETGVLASATLLGLTDVDALTVSMARYGAEAGETNHVRIAAAAMGIGVLSNTMLKLAITLVLGAPRFRWHAAVGLALLGVAVGAGVLVRWP</sequence>
<feature type="transmembrane region" description="Helical" evidence="1">
    <location>
        <begin position="274"/>
        <end position="295"/>
    </location>
</feature>
<dbReference type="Pfam" id="PF02308">
    <property type="entry name" value="MgtC"/>
    <property type="match status" value="1"/>
</dbReference>
<evidence type="ECO:0000259" key="2">
    <source>
        <dbReference type="Pfam" id="PF02308"/>
    </source>
</evidence>
<feature type="transmembrane region" description="Helical" evidence="1">
    <location>
        <begin position="208"/>
        <end position="226"/>
    </location>
</feature>
<feature type="transmembrane region" description="Helical" evidence="1">
    <location>
        <begin position="148"/>
        <end position="167"/>
    </location>
</feature>
<feature type="transmembrane region" description="Helical" evidence="1">
    <location>
        <begin position="98"/>
        <end position="128"/>
    </location>
</feature>
<keyword evidence="1" id="KW-1133">Transmembrane helix</keyword>
<dbReference type="AlphaFoldDB" id="A0A3D4VD11"/>
<dbReference type="InterPro" id="IPR025105">
    <property type="entry name" value="DUF4010"/>
</dbReference>
<evidence type="ECO:0000256" key="1">
    <source>
        <dbReference type="SAM" id="Phobius"/>
    </source>
</evidence>
<feature type="transmembrane region" description="Helical" evidence="1">
    <location>
        <begin position="241"/>
        <end position="262"/>
    </location>
</feature>
<dbReference type="PANTHER" id="PTHR39084:SF1">
    <property type="entry name" value="DUF4010 DOMAIN-CONTAINING PROTEIN"/>
    <property type="match status" value="1"/>
</dbReference>
<protein>
    <submittedName>
        <fullName evidence="4">MgtC/SapB family protein</fullName>
    </submittedName>
</protein>
<dbReference type="Pfam" id="PF13194">
    <property type="entry name" value="DUF4010"/>
    <property type="match status" value="1"/>
</dbReference>
<feature type="transmembrane region" description="Helical" evidence="1">
    <location>
        <begin position="37"/>
        <end position="57"/>
    </location>
</feature>
<feature type="transmembrane region" description="Helical" evidence="1">
    <location>
        <begin position="179"/>
        <end position="196"/>
    </location>
</feature>
<feature type="domain" description="DUF4010" evidence="3">
    <location>
        <begin position="186"/>
        <end position="413"/>
    </location>
</feature>
<evidence type="ECO:0000313" key="5">
    <source>
        <dbReference type="Proteomes" id="UP000264071"/>
    </source>
</evidence>
<feature type="domain" description="MgtC/SapB/SrpB/YhiD N-terminal" evidence="2">
    <location>
        <begin position="10"/>
        <end position="136"/>
    </location>
</feature>
<proteinExistence type="predicted"/>
<feature type="transmembrane region" description="Helical" evidence="1">
    <location>
        <begin position="64"/>
        <end position="83"/>
    </location>
</feature>
<dbReference type="EMBL" id="DPIY01000012">
    <property type="protein sequence ID" value="HCT59009.1"/>
    <property type="molecule type" value="Genomic_DNA"/>
</dbReference>
<feature type="transmembrane region" description="Helical" evidence="1">
    <location>
        <begin position="389"/>
        <end position="412"/>
    </location>
</feature>
<comment type="caution">
    <text evidence="4">The sequence shown here is derived from an EMBL/GenBank/DDBJ whole genome shotgun (WGS) entry which is preliminary data.</text>
</comment>
<dbReference type="PANTHER" id="PTHR39084">
    <property type="entry name" value="MEMBRANE PROTEIN-RELATED"/>
    <property type="match status" value="1"/>
</dbReference>
<dbReference type="OMA" id="WWMVVLI"/>
<accession>A0A3D4VD11</accession>
<dbReference type="Proteomes" id="UP000264071">
    <property type="component" value="Unassembled WGS sequence"/>
</dbReference>
<feature type="transmembrane region" description="Helical" evidence="1">
    <location>
        <begin position="353"/>
        <end position="377"/>
    </location>
</feature>
<keyword evidence="1" id="KW-0472">Membrane</keyword>
<name>A0A3D4VD11_9BACT</name>
<keyword evidence="1" id="KW-0812">Transmembrane</keyword>
<organism evidence="4 5">
    <name type="scientific">Gemmatimonas aurantiaca</name>
    <dbReference type="NCBI Taxonomy" id="173480"/>
    <lineage>
        <taxon>Bacteria</taxon>
        <taxon>Pseudomonadati</taxon>
        <taxon>Gemmatimonadota</taxon>
        <taxon>Gemmatimonadia</taxon>
        <taxon>Gemmatimonadales</taxon>
        <taxon>Gemmatimonadaceae</taxon>
        <taxon>Gemmatimonas</taxon>
    </lineage>
</organism>
<feature type="transmembrane region" description="Helical" evidence="1">
    <location>
        <begin position="324"/>
        <end position="346"/>
    </location>
</feature>
<feature type="transmembrane region" description="Helical" evidence="1">
    <location>
        <begin position="419"/>
        <end position="440"/>
    </location>
</feature>